<dbReference type="InterPro" id="IPR013783">
    <property type="entry name" value="Ig-like_fold"/>
</dbReference>
<evidence type="ECO:0000256" key="10">
    <source>
        <dbReference type="SAM" id="SignalP"/>
    </source>
</evidence>
<feature type="domain" description="NTR" evidence="12">
    <location>
        <begin position="523"/>
        <end position="658"/>
    </location>
</feature>
<dbReference type="Proteomes" id="UP000694845">
    <property type="component" value="Unplaced"/>
</dbReference>
<dbReference type="GO" id="GO:0050431">
    <property type="term" value="F:transforming growth factor beta binding"/>
    <property type="evidence" value="ECO:0007669"/>
    <property type="project" value="TreeGrafter"/>
</dbReference>
<dbReference type="PROSITE" id="PS50189">
    <property type="entry name" value="NTR"/>
    <property type="match status" value="1"/>
</dbReference>
<feature type="chain" id="PRO_5034265028" evidence="10">
    <location>
        <begin position="26"/>
        <end position="666"/>
    </location>
</feature>
<dbReference type="GO" id="GO:0004867">
    <property type="term" value="F:serine-type endopeptidase inhibitor activity"/>
    <property type="evidence" value="ECO:0007669"/>
    <property type="project" value="InterPro"/>
</dbReference>
<dbReference type="SUPFAM" id="SSF57362">
    <property type="entry name" value="BPTI-like"/>
    <property type="match status" value="2"/>
</dbReference>
<dbReference type="PANTHER" id="PTHR45938">
    <property type="entry name" value="ACP24A4-RELATED"/>
    <property type="match status" value="1"/>
</dbReference>
<dbReference type="Pfam" id="PF00095">
    <property type="entry name" value="WAP"/>
    <property type="match status" value="1"/>
</dbReference>
<accession>A0A8B7Z3D4</accession>
<evidence type="ECO:0000313" key="16">
    <source>
        <dbReference type="Proteomes" id="UP000694845"/>
    </source>
</evidence>
<dbReference type="InterPro" id="IPR020901">
    <property type="entry name" value="Prtase_inh_Kunz-CS"/>
</dbReference>
<evidence type="ECO:0000259" key="11">
    <source>
        <dbReference type="PROSITE" id="PS50026"/>
    </source>
</evidence>
<feature type="region of interest" description="Disordered" evidence="9">
    <location>
        <begin position="30"/>
        <end position="51"/>
    </location>
</feature>
<comment type="subcellular location">
    <subcellularLocation>
        <location evidence="1">Secreted</location>
    </subcellularLocation>
</comment>
<dbReference type="GeneID" id="110984004"/>
<dbReference type="GO" id="GO:0007179">
    <property type="term" value="P:transforming growth factor beta receptor signaling pathway"/>
    <property type="evidence" value="ECO:0007669"/>
    <property type="project" value="TreeGrafter"/>
</dbReference>
<dbReference type="InterPro" id="IPR003599">
    <property type="entry name" value="Ig_sub"/>
</dbReference>
<dbReference type="OrthoDB" id="4473401at2759"/>
<dbReference type="PROSITE" id="PS00010">
    <property type="entry name" value="ASX_HYDROXYL"/>
    <property type="match status" value="1"/>
</dbReference>
<evidence type="ECO:0000256" key="4">
    <source>
        <dbReference type="ARBA" id="ARBA00022737"/>
    </source>
</evidence>
<evidence type="ECO:0000256" key="9">
    <source>
        <dbReference type="SAM" id="MobiDB-lite"/>
    </source>
</evidence>
<feature type="disulfide bond" evidence="8">
    <location>
        <begin position="332"/>
        <end position="341"/>
    </location>
</feature>
<proteinExistence type="predicted"/>
<keyword evidence="5 8" id="KW-1015">Disulfide bond</keyword>
<feature type="compositionally biased region" description="Polar residues" evidence="9">
    <location>
        <begin position="105"/>
        <end position="134"/>
    </location>
</feature>
<dbReference type="PROSITE" id="PS01186">
    <property type="entry name" value="EGF_2"/>
    <property type="match status" value="1"/>
</dbReference>
<feature type="domain" description="BPTI/Kunitz inhibitor" evidence="13">
    <location>
        <begin position="407"/>
        <end position="457"/>
    </location>
</feature>
<dbReference type="GO" id="GO:0048019">
    <property type="term" value="F:receptor antagonist activity"/>
    <property type="evidence" value="ECO:0007669"/>
    <property type="project" value="TreeGrafter"/>
</dbReference>
<dbReference type="InterPro" id="IPR007110">
    <property type="entry name" value="Ig-like_dom"/>
</dbReference>
<dbReference type="Gene3D" id="2.60.40.10">
    <property type="entry name" value="Immunoglobulins"/>
    <property type="match status" value="1"/>
</dbReference>
<dbReference type="InterPro" id="IPR002223">
    <property type="entry name" value="Kunitz_BPTI"/>
</dbReference>
<evidence type="ECO:0000259" key="15">
    <source>
        <dbReference type="PROSITE" id="PS51390"/>
    </source>
</evidence>
<dbReference type="InterPro" id="IPR036880">
    <property type="entry name" value="Kunitz_BPTI_sf"/>
</dbReference>
<organism evidence="16 17">
    <name type="scientific">Acanthaster planci</name>
    <name type="common">Crown-of-thorns starfish</name>
    <dbReference type="NCBI Taxonomy" id="133434"/>
    <lineage>
        <taxon>Eukaryota</taxon>
        <taxon>Metazoa</taxon>
        <taxon>Echinodermata</taxon>
        <taxon>Eleutherozoa</taxon>
        <taxon>Asterozoa</taxon>
        <taxon>Asteroidea</taxon>
        <taxon>Valvatacea</taxon>
        <taxon>Valvatida</taxon>
        <taxon>Acanthasteridae</taxon>
        <taxon>Acanthaster</taxon>
    </lineage>
</organism>
<dbReference type="PROSITE" id="PS51390">
    <property type="entry name" value="WAP"/>
    <property type="match status" value="1"/>
</dbReference>
<gene>
    <name evidence="17" type="primary">LOC110984004</name>
</gene>
<keyword evidence="8" id="KW-0245">EGF-like domain</keyword>
<dbReference type="PROSITE" id="PS50026">
    <property type="entry name" value="EGF_3"/>
    <property type="match status" value="3"/>
</dbReference>
<name>A0A8B7Z3D4_ACAPL</name>
<feature type="domain" description="BPTI/Kunitz inhibitor" evidence="13">
    <location>
        <begin position="465"/>
        <end position="515"/>
    </location>
</feature>
<dbReference type="CDD" id="cd00054">
    <property type="entry name" value="EGF_CA"/>
    <property type="match status" value="3"/>
</dbReference>
<evidence type="ECO:0000259" key="13">
    <source>
        <dbReference type="PROSITE" id="PS50279"/>
    </source>
</evidence>
<dbReference type="InterPro" id="IPR001134">
    <property type="entry name" value="Netrin_domain"/>
</dbReference>
<dbReference type="KEGG" id="aplc:110984004"/>
<keyword evidence="3 10" id="KW-0732">Signal</keyword>
<evidence type="ECO:0000256" key="5">
    <source>
        <dbReference type="ARBA" id="ARBA00023157"/>
    </source>
</evidence>
<dbReference type="Pfam" id="PF00014">
    <property type="entry name" value="Kunitz_BPTI"/>
    <property type="match status" value="2"/>
</dbReference>
<feature type="compositionally biased region" description="Basic and acidic residues" evidence="9">
    <location>
        <begin position="30"/>
        <end position="48"/>
    </location>
</feature>
<evidence type="ECO:0000259" key="14">
    <source>
        <dbReference type="PROSITE" id="PS50835"/>
    </source>
</evidence>
<keyword evidence="7" id="KW-0393">Immunoglobulin domain</keyword>
<dbReference type="SUPFAM" id="SSF57196">
    <property type="entry name" value="EGF/Laminin"/>
    <property type="match status" value="3"/>
</dbReference>
<evidence type="ECO:0000256" key="6">
    <source>
        <dbReference type="ARBA" id="ARBA00023180"/>
    </source>
</evidence>
<dbReference type="Gene3D" id="2.10.25.10">
    <property type="entry name" value="Laminin"/>
    <property type="match status" value="3"/>
</dbReference>
<dbReference type="SMART" id="SM00131">
    <property type="entry name" value="KU"/>
    <property type="match status" value="2"/>
</dbReference>
<dbReference type="FunFam" id="2.10.25.10:FF:000699">
    <property type="entry name" value="Uncharacterized protein, isoform C"/>
    <property type="match status" value="1"/>
</dbReference>
<evidence type="ECO:0000313" key="17">
    <source>
        <dbReference type="RefSeq" id="XP_022099462.1"/>
    </source>
</evidence>
<feature type="domain" description="EGF-like" evidence="11">
    <location>
        <begin position="304"/>
        <end position="342"/>
    </location>
</feature>
<dbReference type="RefSeq" id="XP_022099462.1">
    <property type="nucleotide sequence ID" value="XM_022243770.1"/>
</dbReference>
<feature type="domain" description="EGF-like" evidence="11">
    <location>
        <begin position="344"/>
        <end position="380"/>
    </location>
</feature>
<dbReference type="FunFam" id="4.10.410.10:FF:000020">
    <property type="entry name" value="Collagen, type VI, alpha 3"/>
    <property type="match status" value="1"/>
</dbReference>
<dbReference type="OMA" id="TCVEFVY"/>
<dbReference type="SUPFAM" id="SSF57256">
    <property type="entry name" value="Elafin-like"/>
    <property type="match status" value="1"/>
</dbReference>
<dbReference type="SMART" id="SM00181">
    <property type="entry name" value="EGF"/>
    <property type="match status" value="3"/>
</dbReference>
<dbReference type="InterPro" id="IPR000742">
    <property type="entry name" value="EGF"/>
</dbReference>
<dbReference type="InterPro" id="IPR036645">
    <property type="entry name" value="Elafin-like_sf"/>
</dbReference>
<dbReference type="PROSITE" id="PS50279">
    <property type="entry name" value="BPTI_KUNITZ_2"/>
    <property type="match status" value="2"/>
</dbReference>
<feature type="domain" description="WAP" evidence="15">
    <location>
        <begin position="47"/>
        <end position="98"/>
    </location>
</feature>
<dbReference type="SMART" id="SM00217">
    <property type="entry name" value="WAP"/>
    <property type="match status" value="1"/>
</dbReference>
<sequence length="666" mass="72785">MKSHILQVSSVTCICLLVILLSVDGNPVEKAEGNARKDQDPKSGDIDLSKPGTCPSEQIVSKHSLAVCTLDCLFDLECSGTMRCCPDSCGGAACIETTENEDKSSTIQPATETITSPARASSESADSTTPEPTVSATIRTRTAEATASSDNNAESDLHLDGDAVVNVSVVVGKDLVLHCNISTTGSEPLLFFWMVQTDGGFLSWSDVTSTDNKRVSHGGAWLEILGATLQDSQSFVCFGGHSIGYLTQTYMVTVTEKPETSQGSPPDSCANDACMNGGSCIEEEDHTYHCVCPDGYQGEGCTEVLNPCGQHPNICQNGATCVAADSHFSCKCAPDWEGVLCQDRVSACRSSPCLNGGECVDLVDTFRCVCPPKFSGLRCKEKRPVTTETSREETTLPPTTVPMSDACYLPLDMGTCSRKETKWYYDTETEQCRPFVYNGCRGNANRFSSYDNCHWECPRLPADPCAHPIVTGRCKAMIPRWAYSAESRTCVEFVYGGCLPTGNNFLTREQCAQTCMSDTPQQCEVCNPPSLAMAYCNSDFVITGIVRRQLFADGTLKTVVLELTRRYKGHNLTLRRSKFLDEPIFIVKSRSQESDTCRNDCFKDLEDGKEYILTGTLSREGGSTTAHLTSKSYVKPVVGRRLTKLEMIKNDRAFNRRCSRRLETPL</sequence>
<dbReference type="PROSITE" id="PS00280">
    <property type="entry name" value="BPTI_KUNITZ_1"/>
    <property type="match status" value="2"/>
</dbReference>
<dbReference type="InterPro" id="IPR036179">
    <property type="entry name" value="Ig-like_dom_sf"/>
</dbReference>
<evidence type="ECO:0000256" key="2">
    <source>
        <dbReference type="ARBA" id="ARBA00022525"/>
    </source>
</evidence>
<dbReference type="PROSITE" id="PS00022">
    <property type="entry name" value="EGF_1"/>
    <property type="match status" value="3"/>
</dbReference>
<keyword evidence="2" id="KW-0964">Secreted</keyword>
<dbReference type="SMART" id="SM00409">
    <property type="entry name" value="IG"/>
    <property type="match status" value="1"/>
</dbReference>
<feature type="region of interest" description="Disordered" evidence="9">
    <location>
        <begin position="100"/>
        <end position="154"/>
    </location>
</feature>
<evidence type="ECO:0000256" key="8">
    <source>
        <dbReference type="PROSITE-ProRule" id="PRU00076"/>
    </source>
</evidence>
<evidence type="ECO:0000256" key="7">
    <source>
        <dbReference type="ARBA" id="ARBA00023319"/>
    </source>
</evidence>
<keyword evidence="6" id="KW-0325">Glycoprotein</keyword>
<dbReference type="Gene3D" id="4.10.75.10">
    <property type="entry name" value="Elafin-like"/>
    <property type="match status" value="1"/>
</dbReference>
<dbReference type="PANTHER" id="PTHR45938:SF11">
    <property type="entry name" value="WAP, KAZAL, IMMUNOGLOBULIN, KUNITZ AND NTR DOMAIN-CONTAINING PROTEIN 2-LIKE"/>
    <property type="match status" value="1"/>
</dbReference>
<feature type="domain" description="Ig-like" evidence="14">
    <location>
        <begin position="132"/>
        <end position="253"/>
    </location>
</feature>
<comment type="caution">
    <text evidence="8">Lacks conserved residue(s) required for the propagation of feature annotation.</text>
</comment>
<dbReference type="AlphaFoldDB" id="A0A8B7Z3D4"/>
<feature type="signal peptide" evidence="10">
    <location>
        <begin position="1"/>
        <end position="25"/>
    </location>
</feature>
<dbReference type="FunFam" id="2.10.25.10:FF:000472">
    <property type="entry name" value="Uncharacterized protein, isoform A"/>
    <property type="match status" value="1"/>
</dbReference>
<dbReference type="SMART" id="SM00179">
    <property type="entry name" value="EGF_CA"/>
    <property type="match status" value="3"/>
</dbReference>
<feature type="domain" description="EGF-like" evidence="11">
    <location>
        <begin position="265"/>
        <end position="302"/>
    </location>
</feature>
<dbReference type="Pfam" id="PF00008">
    <property type="entry name" value="EGF"/>
    <property type="match status" value="3"/>
</dbReference>
<dbReference type="InterPro" id="IPR000152">
    <property type="entry name" value="EGF-type_Asp/Asn_hydroxyl_site"/>
</dbReference>
<dbReference type="InterPro" id="IPR001881">
    <property type="entry name" value="EGF-like_Ca-bd_dom"/>
</dbReference>
<feature type="disulfide bond" evidence="8">
    <location>
        <begin position="370"/>
        <end position="379"/>
    </location>
</feature>
<evidence type="ECO:0000256" key="3">
    <source>
        <dbReference type="ARBA" id="ARBA00022729"/>
    </source>
</evidence>
<dbReference type="GO" id="GO:0005509">
    <property type="term" value="F:calcium ion binding"/>
    <property type="evidence" value="ECO:0007669"/>
    <property type="project" value="InterPro"/>
</dbReference>
<protein>
    <submittedName>
        <fullName evidence="17">Uncharacterized protein LOC110984004</fullName>
    </submittedName>
</protein>
<dbReference type="GO" id="GO:0005615">
    <property type="term" value="C:extracellular space"/>
    <property type="evidence" value="ECO:0007669"/>
    <property type="project" value="TreeGrafter"/>
</dbReference>
<keyword evidence="16" id="KW-1185">Reference proteome</keyword>
<dbReference type="InterPro" id="IPR008993">
    <property type="entry name" value="TIMP-like_OB-fold"/>
</dbReference>
<dbReference type="PROSITE" id="PS50835">
    <property type="entry name" value="IG_LIKE"/>
    <property type="match status" value="1"/>
</dbReference>
<dbReference type="PRINTS" id="PR00759">
    <property type="entry name" value="BASICPTASE"/>
</dbReference>
<dbReference type="InterPro" id="IPR008197">
    <property type="entry name" value="WAP_dom"/>
</dbReference>
<dbReference type="SUPFAM" id="SSF48726">
    <property type="entry name" value="Immunoglobulin"/>
    <property type="match status" value="1"/>
</dbReference>
<evidence type="ECO:0000259" key="12">
    <source>
        <dbReference type="PROSITE" id="PS50189"/>
    </source>
</evidence>
<dbReference type="Gene3D" id="4.10.410.10">
    <property type="entry name" value="Pancreatic trypsin inhibitor Kunitz domain"/>
    <property type="match status" value="2"/>
</dbReference>
<reference evidence="17" key="1">
    <citation type="submission" date="2025-08" db="UniProtKB">
        <authorList>
            <consortium name="RefSeq"/>
        </authorList>
    </citation>
    <scope>IDENTIFICATION</scope>
</reference>
<dbReference type="SUPFAM" id="SSF50242">
    <property type="entry name" value="TIMP-like"/>
    <property type="match status" value="1"/>
</dbReference>
<dbReference type="Gene3D" id="2.40.50.120">
    <property type="match status" value="1"/>
</dbReference>
<feature type="compositionally biased region" description="Low complexity" evidence="9">
    <location>
        <begin position="135"/>
        <end position="149"/>
    </location>
</feature>
<keyword evidence="4" id="KW-0677">Repeat</keyword>
<feature type="disulfide bond" evidence="8">
    <location>
        <begin position="292"/>
        <end position="301"/>
    </location>
</feature>
<dbReference type="CDD" id="cd00109">
    <property type="entry name" value="Kunitz-type"/>
    <property type="match status" value="1"/>
</dbReference>
<evidence type="ECO:0000256" key="1">
    <source>
        <dbReference type="ARBA" id="ARBA00004613"/>
    </source>
</evidence>